<evidence type="ECO:0000313" key="2">
    <source>
        <dbReference type="Proteomes" id="UP001642484"/>
    </source>
</evidence>
<organism evidence="1 2">
    <name type="scientific">Durusdinium trenchii</name>
    <dbReference type="NCBI Taxonomy" id="1381693"/>
    <lineage>
        <taxon>Eukaryota</taxon>
        <taxon>Sar</taxon>
        <taxon>Alveolata</taxon>
        <taxon>Dinophyceae</taxon>
        <taxon>Suessiales</taxon>
        <taxon>Symbiodiniaceae</taxon>
        <taxon>Durusdinium</taxon>
    </lineage>
</organism>
<keyword evidence="2" id="KW-1185">Reference proteome</keyword>
<sequence>MEQVSAALTATVSFLVKNKNLDMAAYAAIESTQVQQLLGQLTEVSLTLDEATRLSESIHASGLNAKHKAALHVALSGSSGNTPPRGRACQKLLSGFFNYLTKTDRALLSNERQHAFARASVVVDRMLSIGLYMPCEKTVGRITQTCAERFSMGGSPQEKHALLEELKRQLKGQREGLQPKVFDSRGSSIVPSVLRRLLKAMSLCLWKQLRTSPE</sequence>
<dbReference type="EMBL" id="CAXAMN010006634">
    <property type="protein sequence ID" value="CAK9018358.1"/>
    <property type="molecule type" value="Genomic_DNA"/>
</dbReference>
<comment type="caution">
    <text evidence="1">The sequence shown here is derived from an EMBL/GenBank/DDBJ whole genome shotgun (WGS) entry which is preliminary data.</text>
</comment>
<protein>
    <submittedName>
        <fullName evidence="1">Uncharacterized protein</fullName>
    </submittedName>
</protein>
<accession>A0ABP0JV43</accession>
<feature type="non-terminal residue" evidence="1">
    <location>
        <position position="214"/>
    </location>
</feature>
<gene>
    <name evidence="1" type="ORF">CCMP2556_LOCUS13239</name>
</gene>
<reference evidence="1 2" key="1">
    <citation type="submission" date="2024-02" db="EMBL/GenBank/DDBJ databases">
        <authorList>
            <person name="Chen Y."/>
            <person name="Shah S."/>
            <person name="Dougan E. K."/>
            <person name="Thang M."/>
            <person name="Chan C."/>
        </authorList>
    </citation>
    <scope>NUCLEOTIDE SEQUENCE [LARGE SCALE GENOMIC DNA]</scope>
</reference>
<evidence type="ECO:0000313" key="1">
    <source>
        <dbReference type="EMBL" id="CAK9018358.1"/>
    </source>
</evidence>
<proteinExistence type="predicted"/>
<name>A0ABP0JV43_9DINO</name>
<dbReference type="Proteomes" id="UP001642484">
    <property type="component" value="Unassembled WGS sequence"/>
</dbReference>